<sequence>MGGQPQGPAEVGVVTLATEDIPYALTLPGRAVAYEETDIRPRVSGVIEEVAYQPGQPVEAGDLLFRIEDDSYAAAVAAAEATVAGAEASLATAQATVERYRSLEGQAVTRADLETAEAAFSQAQASLASAQAGLTSAELDLSRTEIHSPIAGVPSVPQVSTGELVTANQAEALAVVTRLDPIYVDVTESSARMMRVRDRIDEGSLAPGDAVGFRLVQETGEVLEGQGTLVTPGTSVSTTTGTVDFRIRFDNPDRQVLPGQFLRVEVTLGTSEGIVVPQRATSRAANGDLTAYVVRDGVARQVTLTTTGTHANGWIVTDGVEPGDLLVVDGLSSLRDGAEVTTVPVEIDEQGVVHDLAPEAEPAEGQASSDATPAAGTGGTDQQAAARSATSQE</sequence>
<feature type="domain" description="Multidrug resistance protein MdtA-like C-terminal permuted SH3" evidence="7">
    <location>
        <begin position="274"/>
        <end position="331"/>
    </location>
</feature>
<organism evidence="8 9">
    <name type="scientific">Rubellimicrobium mesophilum DSM 19309</name>
    <dbReference type="NCBI Taxonomy" id="442562"/>
    <lineage>
        <taxon>Bacteria</taxon>
        <taxon>Pseudomonadati</taxon>
        <taxon>Pseudomonadota</taxon>
        <taxon>Alphaproteobacteria</taxon>
        <taxon>Rhodobacterales</taxon>
        <taxon>Roseobacteraceae</taxon>
        <taxon>Rubellimicrobium</taxon>
    </lineage>
</organism>
<dbReference type="HOGENOM" id="CLU_018816_2_1_5"/>
<dbReference type="PANTHER" id="PTHR30158:SF3">
    <property type="entry name" value="MULTIDRUG EFFLUX PUMP SUBUNIT ACRA-RELATED"/>
    <property type="match status" value="1"/>
</dbReference>
<gene>
    <name evidence="8" type="ORF">Rumeso_04301</name>
</gene>
<dbReference type="Pfam" id="PF25967">
    <property type="entry name" value="RND-MFP_C"/>
    <property type="match status" value="1"/>
</dbReference>
<feature type="domain" description="Multidrug resistance protein MdtA-like barrel-sandwich hybrid" evidence="5">
    <location>
        <begin position="37"/>
        <end position="177"/>
    </location>
</feature>
<evidence type="ECO:0000259" key="4">
    <source>
        <dbReference type="Pfam" id="PF25876"/>
    </source>
</evidence>
<accession>A0A017HKE1</accession>
<feature type="compositionally biased region" description="Low complexity" evidence="3">
    <location>
        <begin position="367"/>
        <end position="386"/>
    </location>
</feature>
<dbReference type="InterPro" id="IPR058626">
    <property type="entry name" value="MdtA-like_b-barrel"/>
</dbReference>
<comment type="subcellular location">
    <subcellularLocation>
        <location evidence="1">Cell envelope</location>
    </subcellularLocation>
</comment>
<evidence type="ECO:0000259" key="7">
    <source>
        <dbReference type="Pfam" id="PF25967"/>
    </source>
</evidence>
<dbReference type="Gene3D" id="2.40.50.100">
    <property type="match status" value="1"/>
</dbReference>
<comment type="similarity">
    <text evidence="2">Belongs to the membrane fusion protein (MFP) (TC 8.A.1) family.</text>
</comment>
<dbReference type="InterPro" id="IPR058624">
    <property type="entry name" value="MdtA-like_HH"/>
</dbReference>
<dbReference type="AlphaFoldDB" id="A0A017HKE1"/>
<evidence type="ECO:0000259" key="5">
    <source>
        <dbReference type="Pfam" id="PF25917"/>
    </source>
</evidence>
<evidence type="ECO:0000313" key="8">
    <source>
        <dbReference type="EMBL" id="EYD74244.1"/>
    </source>
</evidence>
<evidence type="ECO:0000313" key="9">
    <source>
        <dbReference type="Proteomes" id="UP000019666"/>
    </source>
</evidence>
<dbReference type="PANTHER" id="PTHR30158">
    <property type="entry name" value="ACRA/E-RELATED COMPONENT OF DRUG EFFLUX TRANSPORTER"/>
    <property type="match status" value="1"/>
</dbReference>
<evidence type="ECO:0000256" key="1">
    <source>
        <dbReference type="ARBA" id="ARBA00004196"/>
    </source>
</evidence>
<feature type="domain" description="Multidrug resistance protein MdtA-like beta-barrel" evidence="6">
    <location>
        <begin position="181"/>
        <end position="269"/>
    </location>
</feature>
<dbReference type="EMBL" id="AOSK01000120">
    <property type="protein sequence ID" value="EYD74244.1"/>
    <property type="molecule type" value="Genomic_DNA"/>
</dbReference>
<dbReference type="STRING" id="442562.Rumeso_04301"/>
<evidence type="ECO:0000256" key="3">
    <source>
        <dbReference type="SAM" id="MobiDB-lite"/>
    </source>
</evidence>
<evidence type="ECO:0000256" key="2">
    <source>
        <dbReference type="ARBA" id="ARBA00009477"/>
    </source>
</evidence>
<dbReference type="GO" id="GO:0022857">
    <property type="term" value="F:transmembrane transporter activity"/>
    <property type="evidence" value="ECO:0007669"/>
    <property type="project" value="InterPro"/>
</dbReference>
<comment type="caution">
    <text evidence="8">The sequence shown here is derived from an EMBL/GenBank/DDBJ whole genome shotgun (WGS) entry which is preliminary data.</text>
</comment>
<protein>
    <submittedName>
        <fullName evidence="8">Efflux transporter, RND family, MFP subunit</fullName>
    </submittedName>
</protein>
<feature type="domain" description="Multidrug resistance protein MdtA-like alpha-helical hairpin" evidence="4">
    <location>
        <begin position="77"/>
        <end position="142"/>
    </location>
</feature>
<dbReference type="GO" id="GO:0046677">
    <property type="term" value="P:response to antibiotic"/>
    <property type="evidence" value="ECO:0007669"/>
    <property type="project" value="TreeGrafter"/>
</dbReference>
<dbReference type="Gene3D" id="2.40.30.170">
    <property type="match status" value="1"/>
</dbReference>
<dbReference type="NCBIfam" id="TIGR01730">
    <property type="entry name" value="RND_mfp"/>
    <property type="match status" value="1"/>
</dbReference>
<dbReference type="Gene3D" id="2.40.420.20">
    <property type="match status" value="1"/>
</dbReference>
<proteinExistence type="inferred from homology"/>
<evidence type="ECO:0000259" key="6">
    <source>
        <dbReference type="Pfam" id="PF25944"/>
    </source>
</evidence>
<dbReference type="Gene3D" id="1.10.287.470">
    <property type="entry name" value="Helix hairpin bin"/>
    <property type="match status" value="1"/>
</dbReference>
<reference evidence="8 9" key="1">
    <citation type="submission" date="2013-02" db="EMBL/GenBank/DDBJ databases">
        <authorList>
            <person name="Fiebig A."/>
            <person name="Goeker M."/>
            <person name="Klenk H.-P.P."/>
        </authorList>
    </citation>
    <scope>NUCLEOTIDE SEQUENCE [LARGE SCALE GENOMIC DNA]</scope>
    <source>
        <strain evidence="8 9">DSM 19309</strain>
    </source>
</reference>
<dbReference type="Pfam" id="PF25876">
    <property type="entry name" value="HH_MFP_RND"/>
    <property type="match status" value="1"/>
</dbReference>
<dbReference type="SUPFAM" id="SSF111369">
    <property type="entry name" value="HlyD-like secretion proteins"/>
    <property type="match status" value="1"/>
</dbReference>
<name>A0A017HKE1_9RHOB</name>
<dbReference type="InterPro" id="IPR058627">
    <property type="entry name" value="MdtA-like_C"/>
</dbReference>
<dbReference type="Pfam" id="PF25917">
    <property type="entry name" value="BSH_RND"/>
    <property type="match status" value="1"/>
</dbReference>
<dbReference type="Pfam" id="PF25944">
    <property type="entry name" value="Beta-barrel_RND"/>
    <property type="match status" value="1"/>
</dbReference>
<dbReference type="InterPro" id="IPR006143">
    <property type="entry name" value="RND_pump_MFP"/>
</dbReference>
<dbReference type="GO" id="GO:0030313">
    <property type="term" value="C:cell envelope"/>
    <property type="evidence" value="ECO:0007669"/>
    <property type="project" value="UniProtKB-SubCell"/>
</dbReference>
<dbReference type="GO" id="GO:0005886">
    <property type="term" value="C:plasma membrane"/>
    <property type="evidence" value="ECO:0007669"/>
    <property type="project" value="TreeGrafter"/>
</dbReference>
<dbReference type="PATRIC" id="fig|442562.3.peg.4235"/>
<feature type="region of interest" description="Disordered" evidence="3">
    <location>
        <begin position="352"/>
        <end position="393"/>
    </location>
</feature>
<dbReference type="InterPro" id="IPR058625">
    <property type="entry name" value="MdtA-like_BSH"/>
</dbReference>
<keyword evidence="9" id="KW-1185">Reference proteome</keyword>
<dbReference type="Proteomes" id="UP000019666">
    <property type="component" value="Unassembled WGS sequence"/>
</dbReference>